<name>A0ABM9MX13_9LACO</name>
<sequence length="296" mass="32263">MKKKIILISGMVALLVAILAIALWPKSSDQSAKDGKLTIVASTNVYAELAKTVAGDHAHVSAIITKQSVSPEDYEPTNDVAKKVSKADIAFGNGLGYDAWLNKLAKSSKKTQLLLVSDLLNKDSKSNPHLWNDPANMVNAAQKLANELSKKDPEHKADYQKNAAAYKEKLQPVTDKIAELKAKTADKNVFETESVYEYMLKDLDMKLVGDDFAEAIAEDSDPTPAALKEVQNALTEHKVAFVVQNTQTTGGDVAKLVKLAKQENIPVVNVTETSPDNTSYVDWKLSELNQIEKAIA</sequence>
<reference evidence="6 7" key="1">
    <citation type="submission" date="2023-10" db="EMBL/GenBank/DDBJ databases">
        <authorList>
            <person name="Botero Cardona J."/>
        </authorList>
    </citation>
    <scope>NUCLEOTIDE SEQUENCE [LARGE SCALE GENOMIC DNA]</scope>
    <source>
        <strain evidence="6 7">R-54839</strain>
    </source>
</reference>
<comment type="similarity">
    <text evidence="5">Belongs to the bacterial solute-binding protein 9 family.</text>
</comment>
<comment type="caution">
    <text evidence="6">The sequence shown here is derived from an EMBL/GenBank/DDBJ whole genome shotgun (WGS) entry which is preliminary data.</text>
</comment>
<keyword evidence="4" id="KW-0732">Signal</keyword>
<dbReference type="PRINTS" id="PR00690">
    <property type="entry name" value="ADHESNFAMILY"/>
</dbReference>
<dbReference type="PANTHER" id="PTHR42953:SF1">
    <property type="entry name" value="METAL-BINDING PROTEIN HI_0362-RELATED"/>
    <property type="match status" value="1"/>
</dbReference>
<accession>A0ABM9MX13</accession>
<dbReference type="Pfam" id="PF01297">
    <property type="entry name" value="ZnuA"/>
    <property type="match status" value="1"/>
</dbReference>
<evidence type="ECO:0000256" key="2">
    <source>
        <dbReference type="ARBA" id="ARBA00022448"/>
    </source>
</evidence>
<keyword evidence="3" id="KW-0479">Metal-binding</keyword>
<evidence type="ECO:0000256" key="1">
    <source>
        <dbReference type="ARBA" id="ARBA00004196"/>
    </source>
</evidence>
<dbReference type="SUPFAM" id="SSF53807">
    <property type="entry name" value="Helical backbone' metal receptor"/>
    <property type="match status" value="1"/>
</dbReference>
<keyword evidence="2 5" id="KW-0813">Transport</keyword>
<dbReference type="PANTHER" id="PTHR42953">
    <property type="entry name" value="HIGH-AFFINITY ZINC UPTAKE SYSTEM PROTEIN ZNUA-RELATED"/>
    <property type="match status" value="1"/>
</dbReference>
<evidence type="ECO:0000313" key="7">
    <source>
        <dbReference type="Proteomes" id="UP001314261"/>
    </source>
</evidence>
<dbReference type="InterPro" id="IPR006127">
    <property type="entry name" value="ZnuA-like"/>
</dbReference>
<dbReference type="EMBL" id="CAUZLR010000007">
    <property type="protein sequence ID" value="CAK1246325.1"/>
    <property type="molecule type" value="Genomic_DNA"/>
</dbReference>
<evidence type="ECO:0000256" key="5">
    <source>
        <dbReference type="RuleBase" id="RU003512"/>
    </source>
</evidence>
<evidence type="ECO:0000256" key="3">
    <source>
        <dbReference type="ARBA" id="ARBA00022723"/>
    </source>
</evidence>
<gene>
    <name evidence="6" type="ORF">R54839_PPFHFPJH_01141</name>
</gene>
<dbReference type="Proteomes" id="UP001314261">
    <property type="component" value="Unassembled WGS sequence"/>
</dbReference>
<proteinExistence type="inferred from homology"/>
<evidence type="ECO:0000313" key="6">
    <source>
        <dbReference type="EMBL" id="CAK1246325.1"/>
    </source>
</evidence>
<dbReference type="Gene3D" id="3.40.50.1980">
    <property type="entry name" value="Nitrogenase molybdenum iron protein domain"/>
    <property type="match status" value="2"/>
</dbReference>
<protein>
    <submittedName>
        <fullName evidence="6">Zn-binding component ZnuA (ZnuA)</fullName>
    </submittedName>
</protein>
<keyword evidence="7" id="KW-1185">Reference proteome</keyword>
<evidence type="ECO:0000256" key="4">
    <source>
        <dbReference type="ARBA" id="ARBA00022729"/>
    </source>
</evidence>
<dbReference type="InterPro" id="IPR006128">
    <property type="entry name" value="Lipoprotein_PsaA-like"/>
</dbReference>
<dbReference type="RefSeq" id="WP_010691138.1">
    <property type="nucleotide sequence ID" value="NZ_CAUZLN010000006.1"/>
</dbReference>
<dbReference type="InterPro" id="IPR006129">
    <property type="entry name" value="AdhesinB"/>
</dbReference>
<comment type="subcellular location">
    <subcellularLocation>
        <location evidence="1">Cell envelope</location>
    </subcellularLocation>
</comment>
<organism evidence="6 7">
    <name type="scientific">Fructobacillus fructosus</name>
    <dbReference type="NCBI Taxonomy" id="1631"/>
    <lineage>
        <taxon>Bacteria</taxon>
        <taxon>Bacillati</taxon>
        <taxon>Bacillota</taxon>
        <taxon>Bacilli</taxon>
        <taxon>Lactobacillales</taxon>
        <taxon>Lactobacillaceae</taxon>
        <taxon>Fructobacillus</taxon>
    </lineage>
</organism>
<dbReference type="InterPro" id="IPR050492">
    <property type="entry name" value="Bact_metal-bind_prot9"/>
</dbReference>
<dbReference type="PRINTS" id="PR00691">
    <property type="entry name" value="ADHESINB"/>
</dbReference>